<feature type="transmembrane region" description="Helical" evidence="3">
    <location>
        <begin position="102"/>
        <end position="128"/>
    </location>
</feature>
<comment type="similarity">
    <text evidence="1 2">Belongs to the peptidase A24 family.</text>
</comment>
<evidence type="ECO:0000259" key="4">
    <source>
        <dbReference type="Pfam" id="PF01478"/>
    </source>
</evidence>
<name>B1XT25_POLNS</name>
<evidence type="ECO:0000313" key="5">
    <source>
        <dbReference type="EMBL" id="ACB43502.1"/>
    </source>
</evidence>
<dbReference type="STRING" id="452638.Pnec_0200"/>
<dbReference type="AlphaFoldDB" id="B1XT25"/>
<evidence type="ECO:0000256" key="3">
    <source>
        <dbReference type="SAM" id="Phobius"/>
    </source>
</evidence>
<dbReference type="PANTHER" id="PTHR30487">
    <property type="entry name" value="TYPE 4 PREPILIN-LIKE PROTEINS LEADER PEPTIDE-PROCESSING ENZYME"/>
    <property type="match status" value="1"/>
</dbReference>
<dbReference type="GO" id="GO:0006465">
    <property type="term" value="P:signal peptide processing"/>
    <property type="evidence" value="ECO:0007669"/>
    <property type="project" value="TreeGrafter"/>
</dbReference>
<feature type="transmembrane region" description="Helical" evidence="3">
    <location>
        <begin position="140"/>
        <end position="162"/>
    </location>
</feature>
<gene>
    <name evidence="5" type="ordered locus">Pnec_0200</name>
</gene>
<organism evidence="5">
    <name type="scientific">Polynucleobacter necessarius subsp. necessarius (strain STIR1)</name>
    <dbReference type="NCBI Taxonomy" id="452638"/>
    <lineage>
        <taxon>Bacteria</taxon>
        <taxon>Pseudomonadati</taxon>
        <taxon>Pseudomonadota</taxon>
        <taxon>Betaproteobacteria</taxon>
        <taxon>Burkholderiales</taxon>
        <taxon>Burkholderiaceae</taxon>
        <taxon>Polynucleobacter</taxon>
    </lineage>
</organism>
<dbReference type="EMBL" id="CP001010">
    <property type="protein sequence ID" value="ACB43502.1"/>
    <property type="molecule type" value="Genomic_DNA"/>
</dbReference>
<dbReference type="InterPro" id="IPR014032">
    <property type="entry name" value="Peptidase_A24A_bac"/>
</dbReference>
<dbReference type="Pfam" id="PF01478">
    <property type="entry name" value="Peptidase_A24"/>
    <property type="match status" value="1"/>
</dbReference>
<dbReference type="HOGENOM" id="CLU_057101_5_1_4"/>
<proteinExistence type="inferred from homology"/>
<protein>
    <submittedName>
        <fullName evidence="5">Peptidase A24A prepilin type IV</fullName>
    </submittedName>
</protein>
<feature type="transmembrane region" description="Helical" evidence="3">
    <location>
        <begin position="31"/>
        <end position="49"/>
    </location>
</feature>
<keyword evidence="3" id="KW-0472">Membrane</keyword>
<keyword evidence="3" id="KW-1133">Transmembrane helix</keyword>
<sequence length="166" mass="18414">MGIFAFPEWIQIFLIMVLVYLAYFDLRTFRLPDAITLPLILAALLFNGLSKDGFISFQDSIAGAILGYASLWLLNFLYRILKKEGGIGMGDAKLLAALGAWLGWFALPSILLLASITGLIGGLIWLQWNKQNRRSAFPFGPFLAIAGIIELLWPQTLQILLLSKLA</sequence>
<keyword evidence="3" id="KW-0812">Transmembrane</keyword>
<dbReference type="OrthoDB" id="9789291at2"/>
<dbReference type="InterPro" id="IPR000045">
    <property type="entry name" value="Prepilin_IV_endopep_pep"/>
</dbReference>
<dbReference type="eggNOG" id="COG1989">
    <property type="taxonomic scope" value="Bacteria"/>
</dbReference>
<dbReference type="Gene3D" id="1.20.120.1220">
    <property type="match status" value="1"/>
</dbReference>
<feature type="domain" description="Prepilin type IV endopeptidase peptidase" evidence="4">
    <location>
        <begin position="12"/>
        <end position="122"/>
    </location>
</feature>
<dbReference type="PANTHER" id="PTHR30487:SF0">
    <property type="entry name" value="PREPILIN LEADER PEPTIDASE_N-METHYLTRANSFERASE-RELATED"/>
    <property type="match status" value="1"/>
</dbReference>
<evidence type="ECO:0000256" key="1">
    <source>
        <dbReference type="ARBA" id="ARBA00005801"/>
    </source>
</evidence>
<feature type="transmembrane region" description="Helical" evidence="3">
    <location>
        <begin position="6"/>
        <end position="24"/>
    </location>
</feature>
<reference evidence="5" key="1">
    <citation type="submission" date="2008-03" db="EMBL/GenBank/DDBJ databases">
        <title>Complete sequence of Polynucleobacter necessarius STIR1.</title>
        <authorList>
            <consortium name="US DOE Joint Genome Institute"/>
            <person name="Copeland A."/>
            <person name="Lucas S."/>
            <person name="Lapidus A."/>
            <person name="Barry K."/>
            <person name="Detter J.C."/>
            <person name="Glavina del Rio T."/>
            <person name="Hammon N."/>
            <person name="Israni S."/>
            <person name="Dalin E."/>
            <person name="Tice H."/>
            <person name="Pitluck S."/>
            <person name="Chain P."/>
            <person name="Malfatti S."/>
            <person name="Shin M."/>
            <person name="Vergez L."/>
            <person name="Schmutz J."/>
            <person name="Larimer F."/>
            <person name="Land M."/>
            <person name="Hauser L."/>
            <person name="Kyrpides N."/>
            <person name="Kim E."/>
            <person name="Hahn M."/>
            <person name="Richardson P."/>
        </authorList>
    </citation>
    <scope>NUCLEOTIDE SEQUENCE [LARGE SCALE GENOMIC DNA]</scope>
    <source>
        <strain evidence="5">STIR1</strain>
    </source>
</reference>
<dbReference type="PRINTS" id="PR00864">
    <property type="entry name" value="PREPILNPTASE"/>
</dbReference>
<dbReference type="GO" id="GO:0004190">
    <property type="term" value="F:aspartic-type endopeptidase activity"/>
    <property type="evidence" value="ECO:0007669"/>
    <property type="project" value="InterPro"/>
</dbReference>
<evidence type="ECO:0000256" key="2">
    <source>
        <dbReference type="RuleBase" id="RU003793"/>
    </source>
</evidence>
<feature type="transmembrane region" description="Helical" evidence="3">
    <location>
        <begin position="61"/>
        <end position="81"/>
    </location>
</feature>
<accession>B1XT25</accession>
<dbReference type="InterPro" id="IPR050882">
    <property type="entry name" value="Prepilin_peptidase/N-MTase"/>
</dbReference>
<dbReference type="GO" id="GO:0005886">
    <property type="term" value="C:plasma membrane"/>
    <property type="evidence" value="ECO:0007669"/>
    <property type="project" value="TreeGrafter"/>
</dbReference>
<dbReference type="KEGG" id="pne:Pnec_0200"/>